<dbReference type="GO" id="GO:0043186">
    <property type="term" value="C:P granule"/>
    <property type="evidence" value="ECO:0007669"/>
    <property type="project" value="TreeGrafter"/>
</dbReference>
<dbReference type="GO" id="GO:0030154">
    <property type="term" value="P:cell differentiation"/>
    <property type="evidence" value="ECO:0007669"/>
    <property type="project" value="UniProtKB-KW"/>
</dbReference>
<evidence type="ECO:0000256" key="7">
    <source>
        <dbReference type="ARBA" id="ARBA00022782"/>
    </source>
</evidence>
<dbReference type="GO" id="GO:0005634">
    <property type="term" value="C:nucleus"/>
    <property type="evidence" value="ECO:0007669"/>
    <property type="project" value="UniProtKB-SubCell"/>
</dbReference>
<evidence type="ECO:0000313" key="18">
    <source>
        <dbReference type="EMBL" id="KAG5680127.1"/>
    </source>
</evidence>
<dbReference type="SUPFAM" id="SSF47095">
    <property type="entry name" value="HMG-box"/>
    <property type="match status" value="1"/>
</dbReference>
<name>A0A9J6CDV2_POLVA</name>
<proteinExistence type="inferred from homology"/>
<dbReference type="GO" id="GO:0045892">
    <property type="term" value="P:negative regulation of DNA-templated transcription"/>
    <property type="evidence" value="ECO:0007669"/>
    <property type="project" value="TreeGrafter"/>
</dbReference>
<comment type="subcellular location">
    <subcellularLocation>
        <location evidence="2">Cytoplasm</location>
    </subcellularLocation>
    <subcellularLocation>
        <location evidence="1">Nucleus</location>
    </subcellularLocation>
</comment>
<reference evidence="18" key="1">
    <citation type="submission" date="2021-03" db="EMBL/GenBank/DDBJ databases">
        <title>Chromosome level genome of the anhydrobiotic midge Polypedilum vanderplanki.</title>
        <authorList>
            <person name="Yoshida Y."/>
            <person name="Kikawada T."/>
            <person name="Gusev O."/>
        </authorList>
    </citation>
    <scope>NUCLEOTIDE SEQUENCE</scope>
    <source>
        <strain evidence="18">NIAS01</strain>
        <tissue evidence="18">Whole body or cell culture</tissue>
    </source>
</reference>
<dbReference type="PANTHER" id="PTHR21358:SF4">
    <property type="entry name" value="PROTEIN MAELSTROM HOMOLOG"/>
    <property type="match status" value="1"/>
</dbReference>
<evidence type="ECO:0000259" key="17">
    <source>
        <dbReference type="Pfam" id="PF13017"/>
    </source>
</evidence>
<dbReference type="PANTHER" id="PTHR21358">
    <property type="entry name" value="PROTEIN MAELSTROM HOMOLOG"/>
    <property type="match status" value="1"/>
</dbReference>
<dbReference type="GO" id="GO:0034587">
    <property type="term" value="P:piRNA processing"/>
    <property type="evidence" value="ECO:0007669"/>
    <property type="project" value="TreeGrafter"/>
</dbReference>
<evidence type="ECO:0000256" key="12">
    <source>
        <dbReference type="ARBA" id="ARBA00023254"/>
    </source>
</evidence>
<evidence type="ECO:0000256" key="13">
    <source>
        <dbReference type="ARBA" id="ARBA00023274"/>
    </source>
</evidence>
<accession>A0A9J6CDV2</accession>
<dbReference type="Proteomes" id="UP001107558">
    <property type="component" value="Chromosome 1"/>
</dbReference>
<sequence>MADTAAKTKAAPAAKKEKKPAAEAAPAKPKAKAPAEPKAVTPRPFKRYGRLWAKAVFTGFKRGLRNQHENHALLKIEGSRSRKTSLFYVGKRCVFVYKGKSKKSSPTNPKHKSRLRAIWGKVTRLHGNNGSVRARFKTNLPAYKEKIEQKMPKSNGFCNFMFSLKKQLGQEISINELQLIAGEKWKNLSEEERATYKGNKTEPVTQKKYNCVGTLVESQSRLLNQKRINDEKITMYIEQMIQKAIEKETNGLFSQVFYFFSASYFARKRNEDIFPAEIALAKFSLKAGIIDKMHMMINPGELPLGYPGEALFHAKRTHRLDLPPNIPGEKSYKKILDAIIEFVGAERFTSEHIPPFFTYEEMEDDDFLAAEMTLDKIATENDQYNAFRVYKADTLFFILHKHVIENRNFFYGSNDKSFASVVTAWDMLRRDDFRYSLIGCDKHNDDDNSTNCCLSKVQRLCFSFVQYCLDDRFKKVIGAHYPTTYDQFEITDEDAEWEQESKYSNSSLRLTESFRALSVHHCSSKLSRTHSNFTYTTQSLDNTVSASTMNSLKTIPSFQRMRKFKVQLPENVKESKLSVLSSENDLKSNSSFRRRICKFNSNISFTKPSNNGVFEEEEEEENSTMDRTSLGDRTPWIDRLANAPTDI</sequence>
<dbReference type="AlphaFoldDB" id="A0A9J6CDV2"/>
<dbReference type="GO" id="GO:0006412">
    <property type="term" value="P:translation"/>
    <property type="evidence" value="ECO:0007669"/>
    <property type="project" value="InterPro"/>
</dbReference>
<dbReference type="InterPro" id="IPR038661">
    <property type="entry name" value="Ribosomal_eL33_sf"/>
</dbReference>
<evidence type="ECO:0000256" key="2">
    <source>
        <dbReference type="ARBA" id="ARBA00004496"/>
    </source>
</evidence>
<evidence type="ECO:0000256" key="9">
    <source>
        <dbReference type="ARBA" id="ARBA00023125"/>
    </source>
</evidence>
<feature type="compositionally biased region" description="Low complexity" evidence="16">
    <location>
        <begin position="1"/>
        <end position="13"/>
    </location>
</feature>
<gene>
    <name evidence="18" type="ORF">PVAND_009652</name>
</gene>
<dbReference type="GO" id="GO:0003735">
    <property type="term" value="F:structural constituent of ribosome"/>
    <property type="evidence" value="ECO:0007669"/>
    <property type="project" value="InterPro"/>
</dbReference>
<feature type="compositionally biased region" description="Low complexity" evidence="16">
    <location>
        <begin position="22"/>
        <end position="39"/>
    </location>
</feature>
<keyword evidence="19" id="KW-1185">Reference proteome</keyword>
<keyword evidence="13" id="KW-0687">Ribonucleoprotein</keyword>
<feature type="domain" description="Maelstrom" evidence="17">
    <location>
        <begin position="271"/>
        <end position="485"/>
    </location>
</feature>
<dbReference type="OrthoDB" id="1166329at2759"/>
<evidence type="ECO:0000256" key="10">
    <source>
        <dbReference type="ARBA" id="ARBA00023158"/>
    </source>
</evidence>
<dbReference type="InterPro" id="IPR039259">
    <property type="entry name" value="Protein_maelstrom"/>
</dbReference>
<evidence type="ECO:0000256" key="8">
    <source>
        <dbReference type="ARBA" id="ARBA00022980"/>
    </source>
</evidence>
<dbReference type="GO" id="GO:0005840">
    <property type="term" value="C:ribosome"/>
    <property type="evidence" value="ECO:0007669"/>
    <property type="project" value="UniProtKB-KW"/>
</dbReference>
<dbReference type="Pfam" id="PF13017">
    <property type="entry name" value="Maelstrom"/>
    <property type="match status" value="1"/>
</dbReference>
<evidence type="ECO:0000313" key="19">
    <source>
        <dbReference type="Proteomes" id="UP001107558"/>
    </source>
</evidence>
<keyword evidence="11" id="KW-0539">Nucleus</keyword>
<evidence type="ECO:0000256" key="16">
    <source>
        <dbReference type="SAM" id="MobiDB-lite"/>
    </source>
</evidence>
<evidence type="ECO:0000256" key="14">
    <source>
        <dbReference type="ARBA" id="ARBA00035228"/>
    </source>
</evidence>
<evidence type="ECO:0000256" key="3">
    <source>
        <dbReference type="ARBA" id="ARBA00007057"/>
    </source>
</evidence>
<keyword evidence="8" id="KW-0689">Ribosomal protein</keyword>
<feature type="region of interest" description="Disordered" evidence="16">
    <location>
        <begin position="1"/>
        <end position="42"/>
    </location>
</feature>
<keyword evidence="6" id="KW-0963">Cytoplasm</keyword>
<feature type="compositionally biased region" description="Acidic residues" evidence="16">
    <location>
        <begin position="614"/>
        <end position="623"/>
    </location>
</feature>
<dbReference type="GO" id="GO:1990904">
    <property type="term" value="C:ribonucleoprotein complex"/>
    <property type="evidence" value="ECO:0007669"/>
    <property type="project" value="UniProtKB-KW"/>
</dbReference>
<dbReference type="InterPro" id="IPR018266">
    <property type="entry name" value="Ribosomal_eL33_CS"/>
</dbReference>
<dbReference type="GO" id="GO:0043565">
    <property type="term" value="F:sequence-specific DNA binding"/>
    <property type="evidence" value="ECO:0007669"/>
    <property type="project" value="TreeGrafter"/>
</dbReference>
<evidence type="ECO:0000256" key="15">
    <source>
        <dbReference type="ARBA" id="ARBA00035530"/>
    </source>
</evidence>
<dbReference type="Gene3D" id="2.40.10.190">
    <property type="entry name" value="translation elongation factor selb, chain A, domain 4"/>
    <property type="match status" value="1"/>
</dbReference>
<keyword evidence="7" id="KW-0221">Differentiation</keyword>
<dbReference type="InterPro" id="IPR009000">
    <property type="entry name" value="Transl_B-barrel_sf"/>
</dbReference>
<dbReference type="InterPro" id="IPR036910">
    <property type="entry name" value="HMG_box_dom_sf"/>
</dbReference>
<feature type="region of interest" description="Disordered" evidence="16">
    <location>
        <begin position="610"/>
        <end position="635"/>
    </location>
</feature>
<keyword evidence="5" id="KW-0217">Developmental protein</keyword>
<evidence type="ECO:0000256" key="1">
    <source>
        <dbReference type="ARBA" id="ARBA00004123"/>
    </source>
</evidence>
<dbReference type="GO" id="GO:0060964">
    <property type="term" value="P:regulation of miRNA-mediated gene silencing"/>
    <property type="evidence" value="ECO:0007669"/>
    <property type="project" value="InterPro"/>
</dbReference>
<organism evidence="18 19">
    <name type="scientific">Polypedilum vanderplanki</name>
    <name type="common">Sleeping chironomid midge</name>
    <dbReference type="NCBI Taxonomy" id="319348"/>
    <lineage>
        <taxon>Eukaryota</taxon>
        <taxon>Metazoa</taxon>
        <taxon>Ecdysozoa</taxon>
        <taxon>Arthropoda</taxon>
        <taxon>Hexapoda</taxon>
        <taxon>Insecta</taxon>
        <taxon>Pterygota</taxon>
        <taxon>Neoptera</taxon>
        <taxon>Endopterygota</taxon>
        <taxon>Diptera</taxon>
        <taxon>Nematocera</taxon>
        <taxon>Chironomoidea</taxon>
        <taxon>Chironomidae</taxon>
        <taxon>Chironominae</taxon>
        <taxon>Polypedilum</taxon>
        <taxon>Polypedilum</taxon>
    </lineage>
</organism>
<protein>
    <recommendedName>
        <fullName evidence="14">Large ribosomal subunit protein eL33</fullName>
    </recommendedName>
    <alternativeName>
        <fullName evidence="15">60S ribosomal protein L35a</fullName>
    </alternativeName>
</protein>
<evidence type="ECO:0000256" key="5">
    <source>
        <dbReference type="ARBA" id="ARBA00022473"/>
    </source>
</evidence>
<dbReference type="InterPro" id="IPR024970">
    <property type="entry name" value="Maelstrom"/>
</dbReference>
<dbReference type="GO" id="GO:0007140">
    <property type="term" value="P:male meiotic nuclear division"/>
    <property type="evidence" value="ECO:0007669"/>
    <property type="project" value="TreeGrafter"/>
</dbReference>
<keyword evidence="12" id="KW-0469">Meiosis</keyword>
<evidence type="ECO:0000256" key="4">
    <source>
        <dbReference type="ARBA" id="ARBA00009269"/>
    </source>
</evidence>
<comment type="similarity">
    <text evidence="4">Belongs to the eukaryotic ribosomal protein eL33 family.</text>
</comment>
<dbReference type="PROSITE" id="PS01105">
    <property type="entry name" value="RIBOSOMAL_L35AE"/>
    <property type="match status" value="1"/>
</dbReference>
<dbReference type="GO" id="GO:0007283">
    <property type="term" value="P:spermatogenesis"/>
    <property type="evidence" value="ECO:0007669"/>
    <property type="project" value="TreeGrafter"/>
</dbReference>
<dbReference type="EMBL" id="JADBJN010000001">
    <property type="protein sequence ID" value="KAG5680127.1"/>
    <property type="molecule type" value="Genomic_DNA"/>
</dbReference>
<comment type="caution">
    <text evidence="18">The sequence shown here is derived from an EMBL/GenBank/DDBJ whole genome shotgun (WGS) entry which is preliminary data.</text>
</comment>
<evidence type="ECO:0000256" key="11">
    <source>
        <dbReference type="ARBA" id="ARBA00023242"/>
    </source>
</evidence>
<dbReference type="Pfam" id="PF01247">
    <property type="entry name" value="Ribosomal_L35Ae"/>
    <property type="match status" value="1"/>
</dbReference>
<dbReference type="HAMAP" id="MF_00573">
    <property type="entry name" value="Ribosomal_eL33"/>
    <property type="match status" value="1"/>
</dbReference>
<dbReference type="InterPro" id="IPR001780">
    <property type="entry name" value="Ribosomal_eL33"/>
</dbReference>
<dbReference type="SUPFAM" id="SSF50447">
    <property type="entry name" value="Translation proteins"/>
    <property type="match status" value="1"/>
</dbReference>
<comment type="similarity">
    <text evidence="3">Belongs to the maelstrom family.</text>
</comment>
<keyword evidence="9" id="KW-0238">DNA-binding</keyword>
<keyword evidence="10" id="KW-0943">RNA-mediated gene silencing</keyword>
<evidence type="ECO:0000256" key="6">
    <source>
        <dbReference type="ARBA" id="ARBA00022490"/>
    </source>
</evidence>